<dbReference type="AlphaFoldDB" id="A0A1B6G1Y4"/>
<proteinExistence type="predicted"/>
<organism evidence="1">
    <name type="scientific">Cuerna arida</name>
    <dbReference type="NCBI Taxonomy" id="1464854"/>
    <lineage>
        <taxon>Eukaryota</taxon>
        <taxon>Metazoa</taxon>
        <taxon>Ecdysozoa</taxon>
        <taxon>Arthropoda</taxon>
        <taxon>Hexapoda</taxon>
        <taxon>Insecta</taxon>
        <taxon>Pterygota</taxon>
        <taxon>Neoptera</taxon>
        <taxon>Paraneoptera</taxon>
        <taxon>Hemiptera</taxon>
        <taxon>Auchenorrhyncha</taxon>
        <taxon>Membracoidea</taxon>
        <taxon>Cicadellidae</taxon>
        <taxon>Cicadellinae</taxon>
        <taxon>Proconiini</taxon>
        <taxon>Cuerna</taxon>
    </lineage>
</organism>
<name>A0A1B6G1Y4_9HEMI</name>
<accession>A0A1B6G1Y4</accession>
<feature type="non-terminal residue" evidence="1">
    <location>
        <position position="1"/>
    </location>
</feature>
<dbReference type="Gene3D" id="1.10.418.20">
    <property type="match status" value="1"/>
</dbReference>
<dbReference type="InterPro" id="IPR038765">
    <property type="entry name" value="Papain-like_cys_pep_sf"/>
</dbReference>
<sequence length="225" mass="24759">FAKHLETSGDPSKSLKIVNCPQQDNYVDCGVFLLMFTDWLISFVTDTGSVVSDLISCSQHLKISYCDIVLKRSILAYLTYNGQQCKLSSDELRTVLFHKFLGGCVGSIEKNQGTNKEYAEVVKDKGRDSEMSPQLPDSLNVCQHNIKKLVGVPYCPLIKATICSDSQGMDMSTKLENLSGGNIKTFGYVQQNANLIRVIDSALLSIEDNVIIMGGTNDSLDSNLE</sequence>
<dbReference type="SUPFAM" id="SSF54001">
    <property type="entry name" value="Cysteine proteinases"/>
    <property type="match status" value="1"/>
</dbReference>
<gene>
    <name evidence="1" type="ORF">g.45603</name>
</gene>
<dbReference type="EMBL" id="GECZ01013310">
    <property type="protein sequence ID" value="JAS56459.1"/>
    <property type="molecule type" value="Transcribed_RNA"/>
</dbReference>
<protein>
    <submittedName>
        <fullName evidence="1">Uncharacterized protein</fullName>
    </submittedName>
</protein>
<evidence type="ECO:0000313" key="1">
    <source>
        <dbReference type="EMBL" id="JAS56459.1"/>
    </source>
</evidence>
<reference evidence="1" key="1">
    <citation type="submission" date="2015-11" db="EMBL/GenBank/DDBJ databases">
        <title>De novo transcriptome assembly of four potential Pierce s Disease insect vectors from Arizona vineyards.</title>
        <authorList>
            <person name="Tassone E.E."/>
        </authorList>
    </citation>
    <scope>NUCLEOTIDE SEQUENCE</scope>
</reference>